<feature type="domain" description="PcRGLX/YetA-like N-terminal RIFT barrel" evidence="2">
    <location>
        <begin position="29"/>
        <end position="100"/>
    </location>
</feature>
<feature type="domain" description="PcRGLX/YetA-like C-terminal alpha/alpha toroid" evidence="4">
    <location>
        <begin position="474"/>
        <end position="886"/>
    </location>
</feature>
<feature type="chain" id="PRO_5015648247" description="Tat pathway signal sequence domain protein" evidence="1">
    <location>
        <begin position="25"/>
        <end position="896"/>
    </location>
</feature>
<evidence type="ECO:0000259" key="2">
    <source>
        <dbReference type="Pfam" id="PF19501"/>
    </source>
</evidence>
<comment type="caution">
    <text evidence="5">The sequence shown here is derived from an EMBL/GenBank/DDBJ whole genome shotgun (WGS) entry which is preliminary data.</text>
</comment>
<keyword evidence="1" id="KW-0732">Signal</keyword>
<dbReference type="PANTHER" id="PTHR40081:SF1">
    <property type="entry name" value="TAT PATHWAY SIGNAL SEQUENCE DOMAIN PROTEIN"/>
    <property type="match status" value="1"/>
</dbReference>
<dbReference type="InterPro" id="IPR045793">
    <property type="entry name" value="PcRGLX/YetA-like"/>
</dbReference>
<evidence type="ECO:0000259" key="4">
    <source>
        <dbReference type="Pfam" id="PF21346"/>
    </source>
</evidence>
<keyword evidence="6" id="KW-1185">Reference proteome</keyword>
<name>A0A2T5J6N9_9SPHI</name>
<sequence>MNIFRSLKLSLGTVACLATLGSSAQQINIPLKWLNGTPTKTTGVSWGIPWPQGQVKKSAQFALAKADGSTQAVQSWPLAYWPDGSIKWTGFAAVADSGAHDLSIKMIGTKDKTAANATLQITDDAQGVRINTGAMQCVLAKTGNTVMPSLVINGKSIATDGQLTCILQDKADAAADVESSPVRQKYLGEVSSVKVEQSGPLRAVVKVEGKFKAANGSRSLIPFILRFYFYAGVSNIRLIHTIVYDGDQFKDYIKGMGLTFNVPFREELQNRHVRFSGEDDGVWAEPVQPLNGRRPSPYLFDQAQGKRLPNVASVPTQKGLFDNMASWNDYKLTQNSADGFNIQKRTNGASSWLDVIGGKRATGLAFAGDASGGLALCLKNFWQSYPAALEINGTRTKQAKMSVWMWSPYADAMDLRHYDTTAHDLNVTYEDVQPGFSTPYGVGRTSEVMICPYAAMPTNQQLANDAAATNNTQLLVTTPQYLHQVGALGLWSLPDRSTKGKAWIEDQLDKALAFYQQEIDKREWYGFWNYGDVMHSYDASRHTWKYDIGGFAWDNTELSTDLWLWYSYLRSGRADIFKMAEAMTRHTSEVDCYHLGPMMGLGSRHNVNHWGDGSKEVRESQAILRRCFYYLTTDERTGDIMHDAAMHADSGLAHVDPLREILPKSKYPTHARFGPDWVGLVGNYMTEWERTGDVKWKNKILVGLNDFAKMPHGFYSGKGKDAGMGYDPATGHFYQLDQGDIGSLHLATLMGGMEMAYELTPILNNKDWNRLYLQYCSLYGAPLEDVQAAFGKEVKEPLGDPNGDYARQPGYAYVMTKDTKFAQRAWDYFLPKQPGRFGGGARFDTQILKGPMVVKPLQEIRNVSTNSTSQWCLNAIELLQMAGDQIPEHNFAWDGK</sequence>
<evidence type="ECO:0000313" key="5">
    <source>
        <dbReference type="EMBL" id="PTQ94814.1"/>
    </source>
</evidence>
<dbReference type="PANTHER" id="PTHR40081">
    <property type="entry name" value="CONCANAVALIN A-LIKE LECTIN/GLUCANASE"/>
    <property type="match status" value="1"/>
</dbReference>
<organism evidence="5 6">
    <name type="scientific">Mucilaginibacter yixingensis</name>
    <dbReference type="NCBI Taxonomy" id="1295612"/>
    <lineage>
        <taxon>Bacteria</taxon>
        <taxon>Pseudomonadati</taxon>
        <taxon>Bacteroidota</taxon>
        <taxon>Sphingobacteriia</taxon>
        <taxon>Sphingobacteriales</taxon>
        <taxon>Sphingobacteriaceae</taxon>
        <taxon>Mucilaginibacter</taxon>
    </lineage>
</organism>
<dbReference type="Pfam" id="PF21346">
    <property type="entry name" value="PcRGLX_3rd"/>
    <property type="match status" value="1"/>
</dbReference>
<dbReference type="InterPro" id="IPR048331">
    <property type="entry name" value="PcRGLX/YetA_3rd"/>
</dbReference>
<dbReference type="AlphaFoldDB" id="A0A2T5J6N9"/>
<dbReference type="Pfam" id="PF21345">
    <property type="entry name" value="PcRGLX_2nd"/>
    <property type="match status" value="1"/>
</dbReference>
<protein>
    <recommendedName>
        <fullName evidence="7">Tat pathway signal sequence domain protein</fullName>
    </recommendedName>
</protein>
<dbReference type="Proteomes" id="UP000244168">
    <property type="component" value="Unassembled WGS sequence"/>
</dbReference>
<feature type="domain" description="PcRGLX/YetA-like central beta-sandwich" evidence="3">
    <location>
        <begin position="120"/>
        <end position="465"/>
    </location>
</feature>
<evidence type="ECO:0000313" key="6">
    <source>
        <dbReference type="Proteomes" id="UP000244168"/>
    </source>
</evidence>
<dbReference type="RefSeq" id="WP_107829486.1">
    <property type="nucleotide sequence ID" value="NZ_CP160205.1"/>
</dbReference>
<evidence type="ECO:0000256" key="1">
    <source>
        <dbReference type="SAM" id="SignalP"/>
    </source>
</evidence>
<proteinExistence type="predicted"/>
<dbReference type="EMBL" id="QAOQ01000006">
    <property type="protein sequence ID" value="PTQ94814.1"/>
    <property type="molecule type" value="Genomic_DNA"/>
</dbReference>
<dbReference type="OrthoDB" id="262615at2"/>
<gene>
    <name evidence="5" type="ORF">C8P68_10624</name>
</gene>
<feature type="signal peptide" evidence="1">
    <location>
        <begin position="1"/>
        <end position="24"/>
    </location>
</feature>
<dbReference type="Pfam" id="PF19501">
    <property type="entry name" value="PcRGLX_1st"/>
    <property type="match status" value="1"/>
</dbReference>
<evidence type="ECO:0008006" key="7">
    <source>
        <dbReference type="Google" id="ProtNLM"/>
    </source>
</evidence>
<reference evidence="5 6" key="1">
    <citation type="submission" date="2018-04" db="EMBL/GenBank/DDBJ databases">
        <title>Genomic Encyclopedia of Archaeal and Bacterial Type Strains, Phase II (KMG-II): from individual species to whole genera.</title>
        <authorList>
            <person name="Goeker M."/>
        </authorList>
    </citation>
    <scope>NUCLEOTIDE SEQUENCE [LARGE SCALE GENOMIC DNA]</scope>
    <source>
        <strain evidence="5 6">DSM 26809</strain>
    </source>
</reference>
<dbReference type="InterPro" id="IPR048329">
    <property type="entry name" value="PcRGLX_1st"/>
</dbReference>
<accession>A0A2T5J6N9</accession>
<dbReference type="InterPro" id="IPR048330">
    <property type="entry name" value="PcRGLX/YetA_2nd"/>
</dbReference>
<evidence type="ECO:0000259" key="3">
    <source>
        <dbReference type="Pfam" id="PF21345"/>
    </source>
</evidence>